<dbReference type="SMART" id="SM00871">
    <property type="entry name" value="AraC_E_bind"/>
    <property type="match status" value="1"/>
</dbReference>
<proteinExistence type="predicted"/>
<gene>
    <name evidence="2" type="ORF">EV199_4019</name>
</gene>
<dbReference type="InterPro" id="IPR011256">
    <property type="entry name" value="Reg_factor_effector_dom_sf"/>
</dbReference>
<accession>A0A4Q7MVR2</accession>
<keyword evidence="3" id="KW-1185">Reference proteome</keyword>
<dbReference type="Gene3D" id="3.20.80.10">
    <property type="entry name" value="Regulatory factor, effector binding domain"/>
    <property type="match status" value="1"/>
</dbReference>
<dbReference type="EMBL" id="SGXA01000002">
    <property type="protein sequence ID" value="RZS72104.1"/>
    <property type="molecule type" value="Genomic_DNA"/>
</dbReference>
<dbReference type="SUPFAM" id="SSF55136">
    <property type="entry name" value="Probable bacterial effector-binding domain"/>
    <property type="match status" value="1"/>
</dbReference>
<evidence type="ECO:0000313" key="3">
    <source>
        <dbReference type="Proteomes" id="UP000293874"/>
    </source>
</evidence>
<evidence type="ECO:0000313" key="2">
    <source>
        <dbReference type="EMBL" id="RZS72104.1"/>
    </source>
</evidence>
<dbReference type="AlphaFoldDB" id="A0A4Q7MVR2"/>
<dbReference type="Pfam" id="PF06445">
    <property type="entry name" value="GyrI-like"/>
    <property type="match status" value="1"/>
</dbReference>
<dbReference type="Proteomes" id="UP000293874">
    <property type="component" value="Unassembled WGS sequence"/>
</dbReference>
<protein>
    <submittedName>
        <fullName evidence="2">Effector-binding domain-containing protein</fullName>
    </submittedName>
</protein>
<dbReference type="InterPro" id="IPR010499">
    <property type="entry name" value="AraC_E-bd"/>
</dbReference>
<name>A0A4Q7MVR2_9BACT</name>
<reference evidence="2 3" key="1">
    <citation type="submission" date="2019-02" db="EMBL/GenBank/DDBJ databases">
        <title>Genomic Encyclopedia of Type Strains, Phase IV (KMG-IV): sequencing the most valuable type-strain genomes for metagenomic binning, comparative biology and taxonomic classification.</title>
        <authorList>
            <person name="Goeker M."/>
        </authorList>
    </citation>
    <scope>NUCLEOTIDE SEQUENCE [LARGE SCALE GENOMIC DNA]</scope>
    <source>
        <strain evidence="2 3">DSM 18116</strain>
    </source>
</reference>
<dbReference type="OrthoDB" id="6003696at2"/>
<feature type="domain" description="AraC effector-binding" evidence="1">
    <location>
        <begin position="1"/>
        <end position="149"/>
    </location>
</feature>
<evidence type="ECO:0000259" key="1">
    <source>
        <dbReference type="SMART" id="SM00871"/>
    </source>
</evidence>
<dbReference type="RefSeq" id="WP_130542555.1">
    <property type="nucleotide sequence ID" value="NZ_CP042431.1"/>
</dbReference>
<dbReference type="InterPro" id="IPR029442">
    <property type="entry name" value="GyrI-like"/>
</dbReference>
<organism evidence="2 3">
    <name type="scientific">Pseudobacter ginsenosidimutans</name>
    <dbReference type="NCBI Taxonomy" id="661488"/>
    <lineage>
        <taxon>Bacteria</taxon>
        <taxon>Pseudomonadati</taxon>
        <taxon>Bacteroidota</taxon>
        <taxon>Chitinophagia</taxon>
        <taxon>Chitinophagales</taxon>
        <taxon>Chitinophagaceae</taxon>
        <taxon>Pseudobacter</taxon>
    </lineage>
</organism>
<sequence>MEIKTHPPVTVLYSSHQTTLNTLHQYVGTVLQDLLAEAANQKALISGPVYWVYHGSDGKPDTEFTLEIALPVQGMSTSGKFGVKQLPPFKALVHEHVGAWEDLPSVYGQLLKFIDDRKIAINDECREIYVNIDFQDPRNNITTVQMGVL</sequence>
<comment type="caution">
    <text evidence="2">The sequence shown here is derived from an EMBL/GenBank/DDBJ whole genome shotgun (WGS) entry which is preliminary data.</text>
</comment>